<dbReference type="Pfam" id="PF07686">
    <property type="entry name" value="V-set"/>
    <property type="match status" value="1"/>
</dbReference>
<proteinExistence type="predicted"/>
<evidence type="ECO:0000313" key="11">
    <source>
        <dbReference type="Proteomes" id="UP000265040"/>
    </source>
</evidence>
<feature type="compositionally biased region" description="Basic and acidic residues" evidence="7">
    <location>
        <begin position="365"/>
        <end position="386"/>
    </location>
</feature>
<keyword evidence="4" id="KW-1015">Disulfide bond</keyword>
<evidence type="ECO:0000256" key="8">
    <source>
        <dbReference type="SAM" id="Phobius"/>
    </source>
</evidence>
<dbReference type="InterPro" id="IPR013106">
    <property type="entry name" value="Ig_V-set"/>
</dbReference>
<keyword evidence="11" id="KW-1185">Reference proteome</keyword>
<evidence type="ECO:0000259" key="9">
    <source>
        <dbReference type="PROSITE" id="PS50835"/>
    </source>
</evidence>
<dbReference type="GO" id="GO:0050863">
    <property type="term" value="P:regulation of T cell activation"/>
    <property type="evidence" value="ECO:0007669"/>
    <property type="project" value="UniProtKB-ARBA"/>
</dbReference>
<dbReference type="PROSITE" id="PS51257">
    <property type="entry name" value="PROKAR_LIPOPROTEIN"/>
    <property type="match status" value="1"/>
</dbReference>
<dbReference type="GO" id="GO:0001817">
    <property type="term" value="P:regulation of cytokine production"/>
    <property type="evidence" value="ECO:0007669"/>
    <property type="project" value="TreeGrafter"/>
</dbReference>
<keyword evidence="8" id="KW-1133">Transmembrane helix</keyword>
<dbReference type="SMART" id="SM00409">
    <property type="entry name" value="IG"/>
    <property type="match status" value="1"/>
</dbReference>
<name>A0A7N6B5S9_ANATE</name>
<evidence type="ECO:0000256" key="4">
    <source>
        <dbReference type="ARBA" id="ARBA00023157"/>
    </source>
</evidence>
<dbReference type="GO" id="GO:0005102">
    <property type="term" value="F:signaling receptor binding"/>
    <property type="evidence" value="ECO:0007669"/>
    <property type="project" value="TreeGrafter"/>
</dbReference>
<evidence type="ECO:0000256" key="5">
    <source>
        <dbReference type="ARBA" id="ARBA00023180"/>
    </source>
</evidence>
<dbReference type="InterPro" id="IPR007110">
    <property type="entry name" value="Ig-like_dom"/>
</dbReference>
<keyword evidence="2" id="KW-0732">Signal</keyword>
<dbReference type="InterPro" id="IPR050504">
    <property type="entry name" value="IgSF_BTN/MOG"/>
</dbReference>
<dbReference type="Gene3D" id="2.60.40.10">
    <property type="entry name" value="Immunoglobulins"/>
    <property type="match status" value="1"/>
</dbReference>
<feature type="domain" description="Ig-like" evidence="9">
    <location>
        <begin position="17"/>
        <end position="146"/>
    </location>
</feature>
<feature type="transmembrane region" description="Helical" evidence="8">
    <location>
        <begin position="12"/>
        <end position="31"/>
    </location>
</feature>
<protein>
    <recommendedName>
        <fullName evidence="9">Ig-like domain-containing protein</fullName>
    </recommendedName>
</protein>
<dbReference type="PANTHER" id="PTHR24100:SF151">
    <property type="entry name" value="ICOS LIGAND"/>
    <property type="match status" value="1"/>
</dbReference>
<dbReference type="Proteomes" id="UP000265040">
    <property type="component" value="Chromosome 18"/>
</dbReference>
<reference evidence="10" key="1">
    <citation type="submission" date="2021-04" db="EMBL/GenBank/DDBJ databases">
        <authorList>
            <consortium name="Wellcome Sanger Institute Data Sharing"/>
        </authorList>
    </citation>
    <scope>NUCLEOTIDE SEQUENCE [LARGE SCALE GENOMIC DNA]</scope>
</reference>
<feature type="transmembrane region" description="Helical" evidence="8">
    <location>
        <begin position="167"/>
        <end position="189"/>
    </location>
</feature>
<keyword evidence="5" id="KW-0325">Glycoprotein</keyword>
<dbReference type="GO" id="GO:0050852">
    <property type="term" value="P:T cell receptor signaling pathway"/>
    <property type="evidence" value="ECO:0007669"/>
    <property type="project" value="TreeGrafter"/>
</dbReference>
<evidence type="ECO:0000256" key="2">
    <source>
        <dbReference type="ARBA" id="ARBA00022729"/>
    </source>
</evidence>
<evidence type="ECO:0000256" key="6">
    <source>
        <dbReference type="ARBA" id="ARBA00023319"/>
    </source>
</evidence>
<dbReference type="InterPro" id="IPR003599">
    <property type="entry name" value="Ig_sub"/>
</dbReference>
<keyword evidence="6" id="KW-0393">Immunoglobulin domain</keyword>
<evidence type="ECO:0000256" key="3">
    <source>
        <dbReference type="ARBA" id="ARBA00023136"/>
    </source>
</evidence>
<dbReference type="PROSITE" id="PS50835">
    <property type="entry name" value="IG_LIKE"/>
    <property type="match status" value="1"/>
</dbReference>
<organism evidence="10 11">
    <name type="scientific">Anabas testudineus</name>
    <name type="common">Climbing perch</name>
    <name type="synonym">Anthias testudineus</name>
    <dbReference type="NCBI Taxonomy" id="64144"/>
    <lineage>
        <taxon>Eukaryota</taxon>
        <taxon>Metazoa</taxon>
        <taxon>Chordata</taxon>
        <taxon>Craniata</taxon>
        <taxon>Vertebrata</taxon>
        <taxon>Euteleostomi</taxon>
        <taxon>Actinopterygii</taxon>
        <taxon>Neopterygii</taxon>
        <taxon>Teleostei</taxon>
        <taxon>Neoteleostei</taxon>
        <taxon>Acanthomorphata</taxon>
        <taxon>Anabantaria</taxon>
        <taxon>Anabantiformes</taxon>
        <taxon>Anabantoidei</taxon>
        <taxon>Anabantidae</taxon>
        <taxon>Anabas</taxon>
    </lineage>
</organism>
<comment type="subcellular location">
    <subcellularLocation>
        <location evidence="1">Membrane</location>
    </subcellularLocation>
</comment>
<reference evidence="10" key="3">
    <citation type="submission" date="2025-09" db="UniProtKB">
        <authorList>
            <consortium name="Ensembl"/>
        </authorList>
    </citation>
    <scope>IDENTIFICATION</scope>
</reference>
<keyword evidence="3 8" id="KW-0472">Membrane</keyword>
<evidence type="ECO:0000313" key="10">
    <source>
        <dbReference type="Ensembl" id="ENSATEP00000058886.2"/>
    </source>
</evidence>
<dbReference type="PANTHER" id="PTHR24100">
    <property type="entry name" value="BUTYROPHILIN"/>
    <property type="match status" value="1"/>
</dbReference>
<evidence type="ECO:0000256" key="7">
    <source>
        <dbReference type="SAM" id="MobiDB-lite"/>
    </source>
</evidence>
<dbReference type="GO" id="GO:1903037">
    <property type="term" value="P:regulation of leukocyte cell-cell adhesion"/>
    <property type="evidence" value="ECO:0007669"/>
    <property type="project" value="UniProtKB-ARBA"/>
</dbReference>
<sequence length="446" mass="51588">MHHVKDRLSPNLQLGVPSLLVFHILVFLSSISSCRAQSQLTAPSQPVVAVVGDDIILPCHLRPAEDASNISMEWTRPDLEPRFVHVLHDRKELLSLQHPLYRERTSLFIDELKNGNISLKLSKVKPADEGKYSCFIPKLSQESTVKLVVGTFFPDQPKSSSSSGSSVPVIIIGLIVGVVFILAAVLFVCKWRKNKLENKKHNNDEETQRVIEYNTKSNESEKEPLLEVVGQTDSGHVTPETVENLNEMETQTANNVQTKEDKEETEFKDHETEVQCLMDEEKHREEVKTERETLSDLDMQVEKLKKILKTKERDEKIYEKPLSRLLGQKKDKEKQMSELRKQLEEVDRQREETEKKLQELVTQKEAAEKEKDQEDRELLDTKNDLERQKTELQKQLDKMETLMERIKNEIIVLTEKKMKATKEKEEVVKKVEELEKLKNENFKTAS</sequence>
<evidence type="ECO:0000256" key="1">
    <source>
        <dbReference type="ARBA" id="ARBA00004370"/>
    </source>
</evidence>
<feature type="compositionally biased region" description="Basic and acidic residues" evidence="7">
    <location>
        <begin position="328"/>
        <end position="358"/>
    </location>
</feature>
<reference evidence="10" key="2">
    <citation type="submission" date="2025-08" db="UniProtKB">
        <authorList>
            <consortium name="Ensembl"/>
        </authorList>
    </citation>
    <scope>IDENTIFICATION</scope>
</reference>
<feature type="region of interest" description="Disordered" evidence="7">
    <location>
        <begin position="328"/>
        <end position="386"/>
    </location>
</feature>
<dbReference type="Ensembl" id="ENSATET00000054513.2">
    <property type="protein sequence ID" value="ENSATEP00000058886.2"/>
    <property type="gene ID" value="ENSATEG00000027111.2"/>
</dbReference>
<accession>A0A7N6B5S9</accession>
<dbReference type="InterPro" id="IPR013783">
    <property type="entry name" value="Ig-like_fold"/>
</dbReference>
<dbReference type="AlphaFoldDB" id="A0A7N6B5S9"/>
<dbReference type="GeneTree" id="ENSGT01050000244843"/>
<dbReference type="GO" id="GO:0009897">
    <property type="term" value="C:external side of plasma membrane"/>
    <property type="evidence" value="ECO:0007669"/>
    <property type="project" value="TreeGrafter"/>
</dbReference>
<dbReference type="SUPFAM" id="SSF48726">
    <property type="entry name" value="Immunoglobulin"/>
    <property type="match status" value="1"/>
</dbReference>
<dbReference type="FunFam" id="2.60.40.10:FF:000142">
    <property type="entry name" value="V-set domain-containing T-cell activation inhibitor 1"/>
    <property type="match status" value="1"/>
</dbReference>
<dbReference type="InterPro" id="IPR036179">
    <property type="entry name" value="Ig-like_dom_sf"/>
</dbReference>
<keyword evidence="8" id="KW-0812">Transmembrane</keyword>